<comment type="caution">
    <text evidence="1">The sequence shown here is derived from an EMBL/GenBank/DDBJ whole genome shotgun (WGS) entry which is preliminary data.</text>
</comment>
<gene>
    <name evidence="1" type="ORF">Cpap_0457</name>
</gene>
<evidence type="ECO:0000313" key="2">
    <source>
        <dbReference type="Proteomes" id="UP000003860"/>
    </source>
</evidence>
<organism evidence="1 2">
    <name type="scientific">Ruminiclostridium papyrosolvens DSM 2782</name>
    <dbReference type="NCBI Taxonomy" id="588581"/>
    <lineage>
        <taxon>Bacteria</taxon>
        <taxon>Bacillati</taxon>
        <taxon>Bacillota</taxon>
        <taxon>Clostridia</taxon>
        <taxon>Eubacteriales</taxon>
        <taxon>Oscillospiraceae</taxon>
        <taxon>Ruminiclostridium</taxon>
    </lineage>
</organism>
<dbReference type="Proteomes" id="UP000003860">
    <property type="component" value="Unassembled WGS sequence"/>
</dbReference>
<reference evidence="1" key="2">
    <citation type="submission" date="2011-01" db="EMBL/GenBank/DDBJ databases">
        <title>The Non-contiguous Finished genome of Clostridium papyrosolvens.</title>
        <authorList>
            <person name="Lucas S."/>
            <person name="Copeland A."/>
            <person name="Lapidus A."/>
            <person name="Cheng J.-F."/>
            <person name="Goodwin L."/>
            <person name="Pitluck S."/>
            <person name="Misra M."/>
            <person name="Chertkov O."/>
            <person name="Detter J.C."/>
            <person name="Han C."/>
            <person name="Tapia R."/>
            <person name="Land M."/>
            <person name="Hauser L."/>
            <person name="Kyrpides N."/>
            <person name="Ivanova N."/>
            <person name="Pagani I."/>
            <person name="Mouttaki H."/>
            <person name="He Z."/>
            <person name="Zhou J."/>
            <person name="Hemme C.L."/>
            <person name="Woyke T."/>
        </authorList>
    </citation>
    <scope>NUCLEOTIDE SEQUENCE [LARGE SCALE GENOMIC DNA]</scope>
    <source>
        <strain evidence="1">DSM 2782</strain>
    </source>
</reference>
<sequence>MSDKEQVLLNAVQEIIYTAKSGNDILKFGAEAADILEK</sequence>
<dbReference type="EMBL" id="ACXX02000016">
    <property type="protein sequence ID" value="EGD46163.1"/>
    <property type="molecule type" value="Genomic_DNA"/>
</dbReference>
<name>F1THG0_9FIRM</name>
<protein>
    <submittedName>
        <fullName evidence="1">Uncharacterized protein</fullName>
    </submittedName>
</protein>
<evidence type="ECO:0000313" key="1">
    <source>
        <dbReference type="EMBL" id="EGD46163.1"/>
    </source>
</evidence>
<reference evidence="1" key="1">
    <citation type="submission" date="2009-07" db="EMBL/GenBank/DDBJ databases">
        <authorList>
            <consortium name="US DOE Joint Genome Institute (JGI-PGF)"/>
            <person name="Lucas S."/>
            <person name="Copeland A."/>
            <person name="Lapidus A."/>
            <person name="Glavina del Rio T."/>
            <person name="Tice H."/>
            <person name="Bruce D."/>
            <person name="Goodwin L."/>
            <person name="Pitluck S."/>
            <person name="Larimer F."/>
            <person name="Land M.L."/>
            <person name="Mouttaki H."/>
            <person name="He Z."/>
            <person name="Zhou J."/>
            <person name="Hemme C.L."/>
        </authorList>
    </citation>
    <scope>NUCLEOTIDE SEQUENCE</scope>
    <source>
        <strain evidence="1">DSM 2782</strain>
    </source>
</reference>
<proteinExistence type="predicted"/>
<accession>F1THG0</accession>
<keyword evidence="2" id="KW-1185">Reference proteome</keyword>
<dbReference type="AlphaFoldDB" id="F1THG0"/>